<organism evidence="1 2">
    <name type="scientific">Phytophthora fragariaefolia</name>
    <dbReference type="NCBI Taxonomy" id="1490495"/>
    <lineage>
        <taxon>Eukaryota</taxon>
        <taxon>Sar</taxon>
        <taxon>Stramenopiles</taxon>
        <taxon>Oomycota</taxon>
        <taxon>Peronosporomycetes</taxon>
        <taxon>Peronosporales</taxon>
        <taxon>Peronosporaceae</taxon>
        <taxon>Phytophthora</taxon>
    </lineage>
</organism>
<protein>
    <submittedName>
        <fullName evidence="1">Unnamed protein product</fullName>
    </submittedName>
</protein>
<gene>
    <name evidence="1" type="ORF">Pfra01_002369300</name>
</gene>
<name>A0A9W6Y948_9STRA</name>
<comment type="caution">
    <text evidence="1">The sequence shown here is derived from an EMBL/GenBank/DDBJ whole genome shotgun (WGS) entry which is preliminary data.</text>
</comment>
<sequence length="221" mass="25025">MDPTKYSSSTSEIVFNGGPSGFVNFSIKHIAGEDNIWVDIISRWHTRGVVRAAAVQTHSHHVAPLAKISPLRPMSDTHYVFPTLNDIRVTQHAAGQETSRLRITLRKVDGIVTVEAQDWIPNRARELLVRDFVVAHTGVEARIQRLHRCKVTYGPPVSLRKYMRLSTDVCFARTSKNHASSLGHTDQATWRRWTKRRCTGTSTHLVVEMGIRTTYWSPKTS</sequence>
<proteinExistence type="predicted"/>
<evidence type="ECO:0000313" key="2">
    <source>
        <dbReference type="Proteomes" id="UP001165121"/>
    </source>
</evidence>
<dbReference type="EMBL" id="BSXT01003889">
    <property type="protein sequence ID" value="GMF56010.1"/>
    <property type="molecule type" value="Genomic_DNA"/>
</dbReference>
<reference evidence="1" key="1">
    <citation type="submission" date="2023-04" db="EMBL/GenBank/DDBJ databases">
        <title>Phytophthora fragariaefolia NBRC 109709.</title>
        <authorList>
            <person name="Ichikawa N."/>
            <person name="Sato H."/>
            <person name="Tonouchi N."/>
        </authorList>
    </citation>
    <scope>NUCLEOTIDE SEQUENCE</scope>
    <source>
        <strain evidence="1">NBRC 109709</strain>
    </source>
</reference>
<dbReference type="AlphaFoldDB" id="A0A9W6Y948"/>
<accession>A0A9W6Y948</accession>
<evidence type="ECO:0000313" key="1">
    <source>
        <dbReference type="EMBL" id="GMF56010.1"/>
    </source>
</evidence>
<dbReference type="Proteomes" id="UP001165121">
    <property type="component" value="Unassembled WGS sequence"/>
</dbReference>
<keyword evidence="2" id="KW-1185">Reference proteome</keyword>